<feature type="binding site" evidence="8">
    <location>
        <position position="323"/>
    </location>
    <ligand>
        <name>ATP</name>
        <dbReference type="ChEBI" id="CHEBI:30616"/>
    </ligand>
</feature>
<keyword evidence="4 8" id="KW-0547">Nucleotide-binding</keyword>
<feature type="active site" description="Proton acceptor" evidence="7">
    <location>
        <position position="305"/>
    </location>
</feature>
<protein>
    <recommendedName>
        <fullName evidence="16">Pkinase-domain-containing protein</fullName>
    </recommendedName>
</protein>
<keyword evidence="2" id="KW-0723">Serine/threonine-protein kinase</keyword>
<dbReference type="PROSITE" id="PS50011">
    <property type="entry name" value="PROTEIN_KINASE_DOM"/>
    <property type="match status" value="1"/>
</dbReference>
<keyword evidence="15" id="KW-1185">Reference proteome</keyword>
<comment type="caution">
    <text evidence="14">The sequence shown here is derived from an EMBL/GenBank/DDBJ whole genome shotgun (WGS) entry which is preliminary data.</text>
</comment>
<evidence type="ECO:0000256" key="1">
    <source>
        <dbReference type="ARBA" id="ARBA00005575"/>
    </source>
</evidence>
<dbReference type="Gene3D" id="2.60.200.20">
    <property type="match status" value="1"/>
</dbReference>
<evidence type="ECO:0000256" key="8">
    <source>
        <dbReference type="PIRSR" id="PIRSR630616-2"/>
    </source>
</evidence>
<evidence type="ECO:0000313" key="15">
    <source>
        <dbReference type="Proteomes" id="UP001295794"/>
    </source>
</evidence>
<feature type="region of interest" description="Disordered" evidence="11">
    <location>
        <begin position="605"/>
        <end position="679"/>
    </location>
</feature>
<feature type="region of interest" description="Disordered" evidence="11">
    <location>
        <begin position="1"/>
        <end position="31"/>
    </location>
</feature>
<evidence type="ECO:0000256" key="10">
    <source>
        <dbReference type="PROSITE-ProRule" id="PRU10141"/>
    </source>
</evidence>
<evidence type="ECO:0000313" key="14">
    <source>
        <dbReference type="EMBL" id="CAK5281187.1"/>
    </source>
</evidence>
<dbReference type="SUPFAM" id="SSF49879">
    <property type="entry name" value="SMAD/FHA domain"/>
    <property type="match status" value="1"/>
</dbReference>
<evidence type="ECO:0000256" key="6">
    <source>
        <dbReference type="ARBA" id="ARBA00022840"/>
    </source>
</evidence>
<evidence type="ECO:0000256" key="3">
    <source>
        <dbReference type="ARBA" id="ARBA00022679"/>
    </source>
</evidence>
<evidence type="ECO:0000256" key="11">
    <source>
        <dbReference type="SAM" id="MobiDB-lite"/>
    </source>
</evidence>
<dbReference type="AlphaFoldDB" id="A0AAD2Q728"/>
<dbReference type="SUPFAM" id="SSF56112">
    <property type="entry name" value="Protein kinase-like (PK-like)"/>
    <property type="match status" value="1"/>
</dbReference>
<reference evidence="14" key="1">
    <citation type="submission" date="2023-11" db="EMBL/GenBank/DDBJ databases">
        <authorList>
            <person name="De Vega J J."/>
            <person name="De Vega J J."/>
        </authorList>
    </citation>
    <scope>NUCLEOTIDE SEQUENCE</scope>
</reference>
<gene>
    <name evidence="14" type="ORF">MYCIT1_LOCUS32115</name>
</gene>
<dbReference type="GO" id="GO:0005524">
    <property type="term" value="F:ATP binding"/>
    <property type="evidence" value="ECO:0007669"/>
    <property type="project" value="UniProtKB-UniRule"/>
</dbReference>
<evidence type="ECO:0000256" key="7">
    <source>
        <dbReference type="PIRSR" id="PIRSR630616-1"/>
    </source>
</evidence>
<dbReference type="InterPro" id="IPR008271">
    <property type="entry name" value="Ser/Thr_kinase_AS"/>
</dbReference>
<evidence type="ECO:0008006" key="16">
    <source>
        <dbReference type="Google" id="ProtNLM"/>
    </source>
</evidence>
<feature type="domain" description="Protein kinase" evidence="13">
    <location>
        <begin position="176"/>
        <end position="445"/>
    </location>
</feature>
<keyword evidence="5" id="KW-0418">Kinase</keyword>
<dbReference type="Proteomes" id="UP001295794">
    <property type="component" value="Unassembled WGS sequence"/>
</dbReference>
<dbReference type="EMBL" id="CAVNYO010000444">
    <property type="protein sequence ID" value="CAK5281187.1"/>
    <property type="molecule type" value="Genomic_DNA"/>
</dbReference>
<organism evidence="14 15">
    <name type="scientific">Mycena citricolor</name>
    <dbReference type="NCBI Taxonomy" id="2018698"/>
    <lineage>
        <taxon>Eukaryota</taxon>
        <taxon>Fungi</taxon>
        <taxon>Dikarya</taxon>
        <taxon>Basidiomycota</taxon>
        <taxon>Agaricomycotina</taxon>
        <taxon>Agaricomycetes</taxon>
        <taxon>Agaricomycetidae</taxon>
        <taxon>Agaricales</taxon>
        <taxon>Marasmiineae</taxon>
        <taxon>Mycenaceae</taxon>
        <taxon>Mycena</taxon>
    </lineage>
</organism>
<feature type="binding site" evidence="8 10">
    <location>
        <position position="205"/>
    </location>
    <ligand>
        <name>ATP</name>
        <dbReference type="ChEBI" id="CHEBI:30616"/>
    </ligand>
</feature>
<evidence type="ECO:0000256" key="9">
    <source>
        <dbReference type="PIRSR" id="PIRSR630616-3"/>
    </source>
</evidence>
<dbReference type="FunFam" id="1.10.510.10:FF:000571">
    <property type="entry name" value="Maternal embryonic leucine zipper kinase"/>
    <property type="match status" value="1"/>
</dbReference>
<feature type="cross-link" description="Glycyl lysine isopeptide (Lys-Gly) (interchain with G-Cter in SUMO2)" evidence="9">
    <location>
        <position position="307"/>
    </location>
</feature>
<accession>A0AAD2Q728</accession>
<dbReference type="SMART" id="SM00220">
    <property type="entry name" value="S_TKc"/>
    <property type="match status" value="1"/>
</dbReference>
<dbReference type="Gene3D" id="1.10.510.10">
    <property type="entry name" value="Transferase(Phosphotransferase) domain 1"/>
    <property type="match status" value="1"/>
</dbReference>
<evidence type="ECO:0000259" key="12">
    <source>
        <dbReference type="PROSITE" id="PS50006"/>
    </source>
</evidence>
<evidence type="ECO:0000256" key="5">
    <source>
        <dbReference type="ARBA" id="ARBA00022777"/>
    </source>
</evidence>
<dbReference type="SMART" id="SM00240">
    <property type="entry name" value="FHA"/>
    <property type="match status" value="1"/>
</dbReference>
<feature type="binding site" evidence="8">
    <location>
        <begin position="309"/>
        <end position="310"/>
    </location>
    <ligand>
        <name>ATP</name>
        <dbReference type="ChEBI" id="CHEBI:30616"/>
    </ligand>
</feature>
<dbReference type="InterPro" id="IPR008984">
    <property type="entry name" value="SMAD_FHA_dom_sf"/>
</dbReference>
<feature type="domain" description="FHA" evidence="12">
    <location>
        <begin position="70"/>
        <end position="123"/>
    </location>
</feature>
<dbReference type="Pfam" id="PF00069">
    <property type="entry name" value="Pkinase"/>
    <property type="match status" value="1"/>
</dbReference>
<evidence type="ECO:0000259" key="13">
    <source>
        <dbReference type="PROSITE" id="PS50011"/>
    </source>
</evidence>
<dbReference type="InterPro" id="IPR000253">
    <property type="entry name" value="FHA_dom"/>
</dbReference>
<dbReference type="InterPro" id="IPR030616">
    <property type="entry name" value="Aur-like"/>
</dbReference>
<dbReference type="InterPro" id="IPR011009">
    <property type="entry name" value="Kinase-like_dom_sf"/>
</dbReference>
<name>A0AAD2Q728_9AGAR</name>
<dbReference type="PROSITE" id="PS00107">
    <property type="entry name" value="PROTEIN_KINASE_ATP"/>
    <property type="match status" value="1"/>
</dbReference>
<dbReference type="InterPro" id="IPR017441">
    <property type="entry name" value="Protein_kinase_ATP_BS"/>
</dbReference>
<feature type="region of interest" description="Disordered" evidence="11">
    <location>
        <begin position="501"/>
        <end position="526"/>
    </location>
</feature>
<dbReference type="PROSITE" id="PS50006">
    <property type="entry name" value="FHA_DOMAIN"/>
    <property type="match status" value="1"/>
</dbReference>
<dbReference type="GO" id="GO:0004674">
    <property type="term" value="F:protein serine/threonine kinase activity"/>
    <property type="evidence" value="ECO:0007669"/>
    <property type="project" value="UniProtKB-KW"/>
</dbReference>
<dbReference type="CDD" id="cd05117">
    <property type="entry name" value="STKc_CAMK"/>
    <property type="match status" value="1"/>
</dbReference>
<proteinExistence type="inferred from homology"/>
<dbReference type="Pfam" id="PF00498">
    <property type="entry name" value="FHA"/>
    <property type="match status" value="1"/>
</dbReference>
<sequence length="679" mass="74108">MDNPHAFEAARAQDQYDENGEPPQTQPESQEYHHHIPLPTADAVHWGEIEPVTSHEALPRVSFPKAQKVITIGRGGHNSVPLLSLKISWNHANILWNGADGEGAEFTVYDLSTNGTYIGTEKIGKGQSRSLRNGEQISFSTAPTGGGERDPRTDFRFMFREYVSGVDSMRPVLNTYKQLKVLGSGAFAIVYKAERKGSPFQCAIKHIRKAQGYSAVDAHDSRKTLHDREINIMRNLKHPNICSLIECFWNADSSVDLVMELIEGGDLLEAVINNGGLPEWLVQRIAYQVTDALQYMHSLGVTHRDLKPENILLTRDLVAKVADFGLAKIVDEATMLRTMCGTPAYLAPEVVMQIKGSGYDNKVDSWSLGVIIFSSVTNAVPFIEDESLDLKRRIMERTLDWGLLDQPFYDDQPLSEDAKSFVRALLVVNPAQRMGAADGLRHPWLQSYEALSLPPTIGKPTSSPEIGSRIPADAQSYISLVESKSSFLDVKHGFGHMQLNASSSSVAPVDRPDSDDREDTPAPVSAVEDSRLKSGLIRGSQAVREAAAAGVFFEPPSAMVSYFQSLSLGAKEASTPAANGKGKGKGKRMHDEAAAPMIEDVLDSSLSSLDSSPPEPLRKKTRNNAGKVADDASPTMAPARPKRASAAAGKPASNRKGRKAKDEPVPAPVPTRRSTRKRS</sequence>
<dbReference type="PROSITE" id="PS00108">
    <property type="entry name" value="PROTEIN_KINASE_ST"/>
    <property type="match status" value="1"/>
</dbReference>
<keyword evidence="6 8" id="KW-0067">ATP-binding</keyword>
<keyword evidence="3" id="KW-0808">Transferase</keyword>
<dbReference type="PANTHER" id="PTHR24350">
    <property type="entry name" value="SERINE/THREONINE-PROTEIN KINASE IAL-RELATED"/>
    <property type="match status" value="1"/>
</dbReference>
<dbReference type="InterPro" id="IPR000719">
    <property type="entry name" value="Prot_kinase_dom"/>
</dbReference>
<evidence type="ECO:0000256" key="4">
    <source>
        <dbReference type="ARBA" id="ARBA00022741"/>
    </source>
</evidence>
<comment type="similarity">
    <text evidence="1">Belongs to the protein kinase superfamily. CAMK Ser/Thr protein kinase family. CHEK2 subfamily.</text>
</comment>
<evidence type="ECO:0000256" key="2">
    <source>
        <dbReference type="ARBA" id="ARBA00022527"/>
    </source>
</evidence>